<reference evidence="7" key="1">
    <citation type="journal article" date="2016" name="Nat. Genet.">
        <title>A high-quality carrot genome assembly provides new insights into carotenoid accumulation and asterid genome evolution.</title>
        <authorList>
            <person name="Iorizzo M."/>
            <person name="Ellison S."/>
            <person name="Senalik D."/>
            <person name="Zeng P."/>
            <person name="Satapoomin P."/>
            <person name="Huang J."/>
            <person name="Bowman M."/>
            <person name="Iovene M."/>
            <person name="Sanseverino W."/>
            <person name="Cavagnaro P."/>
            <person name="Yildiz M."/>
            <person name="Macko-Podgorni A."/>
            <person name="Moranska E."/>
            <person name="Grzebelus E."/>
            <person name="Grzebelus D."/>
            <person name="Ashrafi H."/>
            <person name="Zheng Z."/>
            <person name="Cheng S."/>
            <person name="Spooner D."/>
            <person name="Van Deynze A."/>
            <person name="Simon P."/>
        </authorList>
    </citation>
    <scope>NUCLEOTIDE SEQUENCE</scope>
    <source>
        <tissue evidence="7">Leaf</tissue>
    </source>
</reference>
<dbReference type="InterPro" id="IPR007527">
    <property type="entry name" value="Znf_SWIM"/>
</dbReference>
<dbReference type="Pfam" id="PF04434">
    <property type="entry name" value="SWIM"/>
    <property type="match status" value="1"/>
</dbReference>
<evidence type="ECO:0000259" key="6">
    <source>
        <dbReference type="PROSITE" id="PS50966"/>
    </source>
</evidence>
<evidence type="ECO:0000256" key="1">
    <source>
        <dbReference type="ARBA" id="ARBA00022723"/>
    </source>
</evidence>
<evidence type="ECO:0000256" key="3">
    <source>
        <dbReference type="ARBA" id="ARBA00022833"/>
    </source>
</evidence>
<protein>
    <recommendedName>
        <fullName evidence="6">SWIM-type domain-containing protein</fullName>
    </recommendedName>
</protein>
<evidence type="ECO:0000256" key="2">
    <source>
        <dbReference type="ARBA" id="ARBA00022771"/>
    </source>
</evidence>
<evidence type="ECO:0000313" key="7">
    <source>
        <dbReference type="EMBL" id="WOH05474.1"/>
    </source>
</evidence>
<keyword evidence="8" id="KW-1185">Reference proteome</keyword>
<dbReference type="AlphaFoldDB" id="A0AAF0XEF1"/>
<dbReference type="InterPro" id="IPR004332">
    <property type="entry name" value="Transposase_MuDR"/>
</dbReference>
<dbReference type="PANTHER" id="PTHR31973">
    <property type="entry name" value="POLYPROTEIN, PUTATIVE-RELATED"/>
    <property type="match status" value="1"/>
</dbReference>
<dbReference type="InterPro" id="IPR018289">
    <property type="entry name" value="MULE_transposase_dom"/>
</dbReference>
<dbReference type="Proteomes" id="UP000077755">
    <property type="component" value="Chromosome 6"/>
</dbReference>
<sequence length="797" mass="91995">MMTSKSDFIYGWIYCDGSIVSDDAEGVKYDRKMSRLVKLEFNLKYKELLDLLYTKLWTDPSVYKLKILQRFLNPTTNKFEVAPMYDDDDVEFMFEAVDSSFRKEYVELYVEKVMIGLEQSSNAVQISKSVESIQSSKKLQNSGSVCASADFSSGSSSRSFYMSRVDSDGNSIGSSEYRDEDIPYYRSFDGSSMVASFNEPIMQKSRDILVPAELERGMVFESKEEMMRVIKDVHIRNHQEIKVLRSDLESWEVACKRKMEGCAWMLRARKRKRHHFFEIMEARGPHTCLNPNMSQDHCNLNSSNIAQVISSQIAADPNVSEKALLATSVSHFGYKPSRGKIRSAREKAEKQLFKSSEESYQYLPIFMNAIQSFNHGTYVDWHFKEHDLGEPIAEVVRFKRVFWAFKPCIDAFQHCIPVILIDGTHLYDKYGGVLITATTVDGFNHLIPIAFAIVEGENSASWSWFMYRLKKKVVQRRRDVCVISDRYAGIISTMNSPDLEWREPYAHHRFCARHLAANFGREFRKGKLKEKVVALCSQLTSAKFNLHWNALLAVEPGVQNWFADKPLKHWALAFDEGKRFGIMTTNFAESWNNAIKVARKLPITALVKSIFYKVVEYFDQRRLEIEKQSSDGNEFTKHATKILNRWKARASGHHVKVFDRATWVFEVTTMKRGQKGGNRQIVRLMERICTCNKWQTYHIPCSHVLACCANQNLQHTSLVSEWYRLDNARKVYATPFEPLPHEDAWPLFDRFPKVVHDDENITKKPGRKKSTRYKNEMDYQASRSKGSSSTGASSSIP</sequence>
<feature type="compositionally biased region" description="Low complexity" evidence="5">
    <location>
        <begin position="781"/>
        <end position="797"/>
    </location>
</feature>
<keyword evidence="1" id="KW-0479">Metal-binding</keyword>
<dbReference type="InterPro" id="IPR006564">
    <property type="entry name" value="Znf_PMZ"/>
</dbReference>
<keyword evidence="3" id="KW-0862">Zinc</keyword>
<reference evidence="7" key="2">
    <citation type="submission" date="2022-03" db="EMBL/GenBank/DDBJ databases">
        <title>Draft title - Genomic analysis of global carrot germplasm unveils the trajectory of domestication and the origin of high carotenoid orange carrot.</title>
        <authorList>
            <person name="Iorizzo M."/>
            <person name="Ellison S."/>
            <person name="Senalik D."/>
            <person name="Macko-Podgorni A."/>
            <person name="Grzebelus D."/>
            <person name="Bostan H."/>
            <person name="Rolling W."/>
            <person name="Curaba J."/>
            <person name="Simon P."/>
        </authorList>
    </citation>
    <scope>NUCLEOTIDE SEQUENCE</scope>
    <source>
        <tissue evidence="7">Leaf</tissue>
    </source>
</reference>
<dbReference type="PANTHER" id="PTHR31973:SF195">
    <property type="entry name" value="MUDR FAMILY TRANSPOSASE"/>
    <property type="match status" value="1"/>
</dbReference>
<dbReference type="KEGG" id="dcr:108192778"/>
<feature type="region of interest" description="Disordered" evidence="5">
    <location>
        <begin position="758"/>
        <end position="797"/>
    </location>
</feature>
<evidence type="ECO:0000313" key="8">
    <source>
        <dbReference type="Proteomes" id="UP000077755"/>
    </source>
</evidence>
<organism evidence="7 8">
    <name type="scientific">Daucus carota subsp. sativus</name>
    <name type="common">Carrot</name>
    <dbReference type="NCBI Taxonomy" id="79200"/>
    <lineage>
        <taxon>Eukaryota</taxon>
        <taxon>Viridiplantae</taxon>
        <taxon>Streptophyta</taxon>
        <taxon>Embryophyta</taxon>
        <taxon>Tracheophyta</taxon>
        <taxon>Spermatophyta</taxon>
        <taxon>Magnoliopsida</taxon>
        <taxon>eudicotyledons</taxon>
        <taxon>Gunneridae</taxon>
        <taxon>Pentapetalae</taxon>
        <taxon>asterids</taxon>
        <taxon>campanulids</taxon>
        <taxon>Apiales</taxon>
        <taxon>Apiaceae</taxon>
        <taxon>Apioideae</taxon>
        <taxon>Scandiceae</taxon>
        <taxon>Daucinae</taxon>
        <taxon>Daucus</taxon>
        <taxon>Daucus sect. Daucus</taxon>
    </lineage>
</organism>
<proteinExistence type="predicted"/>
<evidence type="ECO:0000256" key="5">
    <source>
        <dbReference type="SAM" id="MobiDB-lite"/>
    </source>
</evidence>
<dbReference type="EMBL" id="CP093348">
    <property type="protein sequence ID" value="WOH05474.1"/>
    <property type="molecule type" value="Genomic_DNA"/>
</dbReference>
<dbReference type="SMART" id="SM00575">
    <property type="entry name" value="ZnF_PMZ"/>
    <property type="match status" value="1"/>
</dbReference>
<keyword evidence="2 4" id="KW-0863">Zinc-finger</keyword>
<dbReference type="PROSITE" id="PS50966">
    <property type="entry name" value="ZF_SWIM"/>
    <property type="match status" value="1"/>
</dbReference>
<accession>A0AAF0XEF1</accession>
<feature type="domain" description="SWIM-type" evidence="6">
    <location>
        <begin position="665"/>
        <end position="712"/>
    </location>
</feature>
<name>A0AAF0XEF1_DAUCS</name>
<dbReference type="GO" id="GO:0008270">
    <property type="term" value="F:zinc ion binding"/>
    <property type="evidence" value="ECO:0007669"/>
    <property type="project" value="UniProtKB-KW"/>
</dbReference>
<evidence type="ECO:0000256" key="4">
    <source>
        <dbReference type="PROSITE-ProRule" id="PRU00325"/>
    </source>
</evidence>
<dbReference type="Pfam" id="PF03108">
    <property type="entry name" value="DBD_Tnp_Mut"/>
    <property type="match status" value="1"/>
</dbReference>
<gene>
    <name evidence="7" type="ORF">DCAR_0624891</name>
</gene>
<dbReference type="Pfam" id="PF10551">
    <property type="entry name" value="MULE"/>
    <property type="match status" value="1"/>
</dbReference>